<keyword evidence="1" id="KW-0560">Oxidoreductase</keyword>
<dbReference type="EMBL" id="KZ820719">
    <property type="protein sequence ID" value="PWN46768.1"/>
    <property type="molecule type" value="Genomic_DNA"/>
</dbReference>
<keyword evidence="1" id="KW-0223">Dioxygenase</keyword>
<evidence type="ECO:0000313" key="1">
    <source>
        <dbReference type="EMBL" id="PWN46768.1"/>
    </source>
</evidence>
<gene>
    <name evidence="1" type="ORF">IE53DRAFT_298373</name>
</gene>
<organism evidence="1 2">
    <name type="scientific">Violaceomyces palustris</name>
    <dbReference type="NCBI Taxonomy" id="1673888"/>
    <lineage>
        <taxon>Eukaryota</taxon>
        <taxon>Fungi</taxon>
        <taxon>Dikarya</taxon>
        <taxon>Basidiomycota</taxon>
        <taxon>Ustilaginomycotina</taxon>
        <taxon>Ustilaginomycetes</taxon>
        <taxon>Violaceomycetales</taxon>
        <taxon>Violaceomycetaceae</taxon>
        <taxon>Violaceomyces</taxon>
    </lineage>
</organism>
<dbReference type="Proteomes" id="UP000245626">
    <property type="component" value="Unassembled WGS sequence"/>
</dbReference>
<proteinExistence type="predicted"/>
<evidence type="ECO:0000313" key="2">
    <source>
        <dbReference type="Proteomes" id="UP000245626"/>
    </source>
</evidence>
<feature type="non-terminal residue" evidence="1">
    <location>
        <position position="318"/>
    </location>
</feature>
<protein>
    <submittedName>
        <fullName evidence="1">Aromatic compound dioxygenase</fullName>
    </submittedName>
</protein>
<sequence>CSSSSSKRRDLSRQVASRRHQTIERLRAEKRAEKSRSIKNSANNFTYEVLLTSHKSNLTGITADSDVSKIFESSNSSTCLLQPEATIGPYWVAGEYVREDVSEDQPGVPLYMSAQFLDYRSCEPVSDMYWEIWQANATGVYSGVVASNNGDGSDASNLNATFLRGMVKTDELGEATIRSIFPGHYAGRAIHVHVIGHTNATLLPNNTIGTGTGASGDSTSTNIHIGQLFFDQDLIDQVEKTHPYNTNLQNLTRNEEDFIFYGETTEGAPDPVFEYVLLGEDVTDGIFAWVTVGLDKGADHSDQEIAASTLTEDGAVAN</sequence>
<accession>A0ACD0NLS5</accession>
<keyword evidence="2" id="KW-1185">Reference proteome</keyword>
<reference evidence="1 2" key="1">
    <citation type="journal article" date="2018" name="Mol. Biol. Evol.">
        <title>Broad Genomic Sampling Reveals a Smut Pathogenic Ancestry of the Fungal Clade Ustilaginomycotina.</title>
        <authorList>
            <person name="Kijpornyongpan T."/>
            <person name="Mondo S.J."/>
            <person name="Barry K."/>
            <person name="Sandor L."/>
            <person name="Lee J."/>
            <person name="Lipzen A."/>
            <person name="Pangilinan J."/>
            <person name="LaButti K."/>
            <person name="Hainaut M."/>
            <person name="Henrissat B."/>
            <person name="Grigoriev I.V."/>
            <person name="Spatafora J.W."/>
            <person name="Aime M.C."/>
        </authorList>
    </citation>
    <scope>NUCLEOTIDE SEQUENCE [LARGE SCALE GENOMIC DNA]</scope>
    <source>
        <strain evidence="1 2">SA 807</strain>
    </source>
</reference>
<feature type="non-terminal residue" evidence="1">
    <location>
        <position position="1"/>
    </location>
</feature>
<name>A0ACD0NLS5_9BASI</name>